<gene>
    <name evidence="4" type="ORF">ACFPOG_09635</name>
</gene>
<keyword evidence="1" id="KW-1133">Transmembrane helix</keyword>
<keyword evidence="1" id="KW-0812">Transmembrane</keyword>
<keyword evidence="1" id="KW-0472">Membrane</keyword>
<evidence type="ECO:0000259" key="2">
    <source>
        <dbReference type="Pfam" id="PF05362"/>
    </source>
</evidence>
<dbReference type="EC" id="3.4.21.-" evidence="4"/>
<accession>A0ABW0K5M3</accession>
<dbReference type="InterPro" id="IPR008269">
    <property type="entry name" value="Lon_proteolytic"/>
</dbReference>
<sequence length="467" mass="51128">MRGWQKTYYFGMLLAIILSVIGELIWLPDPIRLGNGFYWLDGLDFFAFIIVLVPLCWIVGALLNIFSARGYHVQLGGAGNKQVSVIQSRWRVWRSGAVCVSGALAVIAIITVPKQIEYSVGSLGIVWLLVFVDLFFSERAWRKLPTQSLTFFLGILCILAFLFWPTAYLVTYPGVTMNMNRYAAVNGGGVHGETSGVLVFERPAFPVDWVYAKLFPHYTFEPIEKLGVSLGVYNQQSQSMKADANAAGSAIAFQKLGLGKGITSDGVLLTAIEQSSPVQGILQVGDVIEQLNSRLVSKLQDLTDSMSVVKPGDPVDVLVRRGSKRLMLKTGTRRSTDNPSRAVFGVQVSEDLQYDIPEKVIYHNYLLHEGGPSHGAMLALTLIDQLTPSGVTYRNRVAGTGTIGQNGVVGPVGAVEQKAYTVNRAGADVFFVPVENEADARKGAPELQIVPVRSLDDILKWLRAHPK</sequence>
<feature type="transmembrane region" description="Helical" evidence="1">
    <location>
        <begin position="118"/>
        <end position="136"/>
    </location>
</feature>
<comment type="caution">
    <text evidence="4">The sequence shown here is derived from an EMBL/GenBank/DDBJ whole genome shotgun (WGS) entry which is preliminary data.</text>
</comment>
<evidence type="ECO:0000313" key="4">
    <source>
        <dbReference type="EMBL" id="MFC5448524.1"/>
    </source>
</evidence>
<dbReference type="Proteomes" id="UP001596044">
    <property type="component" value="Unassembled WGS sequence"/>
</dbReference>
<feature type="domain" description="Lon proteolytic" evidence="2">
    <location>
        <begin position="370"/>
        <end position="460"/>
    </location>
</feature>
<feature type="transmembrane region" description="Helical" evidence="1">
    <location>
        <begin position="46"/>
        <end position="71"/>
    </location>
</feature>
<dbReference type="SUPFAM" id="SSF50156">
    <property type="entry name" value="PDZ domain-like"/>
    <property type="match status" value="1"/>
</dbReference>
<dbReference type="Pfam" id="PF05362">
    <property type="entry name" value="Lon_C"/>
    <property type="match status" value="1"/>
</dbReference>
<proteinExistence type="predicted"/>
<keyword evidence="4" id="KW-0645">Protease</keyword>
<dbReference type="InterPro" id="IPR001478">
    <property type="entry name" value="PDZ"/>
</dbReference>
<evidence type="ECO:0000259" key="3">
    <source>
        <dbReference type="Pfam" id="PF13180"/>
    </source>
</evidence>
<dbReference type="RefSeq" id="WP_270878194.1">
    <property type="nucleotide sequence ID" value="NZ_JAQFVF010000018.1"/>
</dbReference>
<dbReference type="InterPro" id="IPR014721">
    <property type="entry name" value="Ribsml_uS5_D2-typ_fold_subgr"/>
</dbReference>
<dbReference type="GO" id="GO:0006508">
    <property type="term" value="P:proteolysis"/>
    <property type="evidence" value="ECO:0007669"/>
    <property type="project" value="UniProtKB-KW"/>
</dbReference>
<keyword evidence="5" id="KW-1185">Reference proteome</keyword>
<protein>
    <submittedName>
        <fullName evidence="4">S16 family serine protease</fullName>
        <ecNumber evidence="4">3.4.21.-</ecNumber>
    </submittedName>
</protein>
<dbReference type="SUPFAM" id="SSF54211">
    <property type="entry name" value="Ribosomal protein S5 domain 2-like"/>
    <property type="match status" value="1"/>
</dbReference>
<dbReference type="InterPro" id="IPR020568">
    <property type="entry name" value="Ribosomal_Su5_D2-typ_SF"/>
</dbReference>
<feature type="transmembrane region" description="Helical" evidence="1">
    <location>
        <begin position="92"/>
        <end position="112"/>
    </location>
</feature>
<keyword evidence="4" id="KW-0378">Hydrolase</keyword>
<feature type="domain" description="PDZ" evidence="3">
    <location>
        <begin position="263"/>
        <end position="329"/>
    </location>
</feature>
<dbReference type="GO" id="GO:0008233">
    <property type="term" value="F:peptidase activity"/>
    <property type="evidence" value="ECO:0007669"/>
    <property type="project" value="UniProtKB-KW"/>
</dbReference>
<evidence type="ECO:0000256" key="1">
    <source>
        <dbReference type="SAM" id="Phobius"/>
    </source>
</evidence>
<dbReference type="InterPro" id="IPR036034">
    <property type="entry name" value="PDZ_sf"/>
</dbReference>
<feature type="transmembrane region" description="Helical" evidence="1">
    <location>
        <begin position="148"/>
        <end position="170"/>
    </location>
</feature>
<evidence type="ECO:0000313" key="5">
    <source>
        <dbReference type="Proteomes" id="UP001596044"/>
    </source>
</evidence>
<feature type="transmembrane region" description="Helical" evidence="1">
    <location>
        <begin position="7"/>
        <end position="26"/>
    </location>
</feature>
<dbReference type="Gene3D" id="2.30.42.10">
    <property type="match status" value="1"/>
</dbReference>
<dbReference type="EMBL" id="JBHSMJ010000009">
    <property type="protein sequence ID" value="MFC5448524.1"/>
    <property type="molecule type" value="Genomic_DNA"/>
</dbReference>
<reference evidence="5" key="1">
    <citation type="journal article" date="2019" name="Int. J. Syst. Evol. Microbiol.">
        <title>The Global Catalogue of Microorganisms (GCM) 10K type strain sequencing project: providing services to taxonomists for standard genome sequencing and annotation.</title>
        <authorList>
            <consortium name="The Broad Institute Genomics Platform"/>
            <consortium name="The Broad Institute Genome Sequencing Center for Infectious Disease"/>
            <person name="Wu L."/>
            <person name="Ma J."/>
        </authorList>
    </citation>
    <scope>NUCLEOTIDE SEQUENCE [LARGE SCALE GENOMIC DNA]</scope>
    <source>
        <strain evidence="5">KACC 11904</strain>
    </source>
</reference>
<dbReference type="Pfam" id="PF13180">
    <property type="entry name" value="PDZ_2"/>
    <property type="match status" value="1"/>
</dbReference>
<name>A0ABW0K5M3_9BACL</name>
<dbReference type="Gene3D" id="3.30.230.10">
    <property type="match status" value="1"/>
</dbReference>
<organism evidence="4 5">
    <name type="scientific">Paenibacillus aestuarii</name>
    <dbReference type="NCBI Taxonomy" id="516965"/>
    <lineage>
        <taxon>Bacteria</taxon>
        <taxon>Bacillati</taxon>
        <taxon>Bacillota</taxon>
        <taxon>Bacilli</taxon>
        <taxon>Bacillales</taxon>
        <taxon>Paenibacillaceae</taxon>
        <taxon>Paenibacillus</taxon>
    </lineage>
</organism>